<name>A0AAN9TB68_9HEMI</name>
<evidence type="ECO:0000256" key="6">
    <source>
        <dbReference type="SAM" id="Phobius"/>
    </source>
</evidence>
<keyword evidence="5 6" id="KW-0472">Membrane</keyword>
<evidence type="ECO:0000313" key="8">
    <source>
        <dbReference type="EMBL" id="KAK7579891.1"/>
    </source>
</evidence>
<keyword evidence="4 6" id="KW-1133">Transmembrane helix</keyword>
<feature type="transmembrane region" description="Helical" evidence="6">
    <location>
        <begin position="108"/>
        <end position="131"/>
    </location>
</feature>
<dbReference type="Pfam" id="PF10324">
    <property type="entry name" value="7TM_GPCR_Srw"/>
    <property type="match status" value="1"/>
</dbReference>
<evidence type="ECO:0000256" key="3">
    <source>
        <dbReference type="ARBA" id="ARBA00022692"/>
    </source>
</evidence>
<dbReference type="GO" id="GO:0008528">
    <property type="term" value="F:G protein-coupled peptide receptor activity"/>
    <property type="evidence" value="ECO:0007669"/>
    <property type="project" value="InterPro"/>
</dbReference>
<dbReference type="GO" id="GO:0016020">
    <property type="term" value="C:membrane"/>
    <property type="evidence" value="ECO:0007669"/>
    <property type="project" value="UniProtKB-SubCell"/>
</dbReference>
<feature type="transmembrane region" description="Helical" evidence="6">
    <location>
        <begin position="186"/>
        <end position="208"/>
    </location>
</feature>
<feature type="domain" description="G-protein coupled receptors family 1 profile" evidence="7">
    <location>
        <begin position="123"/>
        <end position="210"/>
    </location>
</feature>
<keyword evidence="9" id="KW-1185">Reference proteome</keyword>
<evidence type="ECO:0000256" key="2">
    <source>
        <dbReference type="ARBA" id="ARBA00010663"/>
    </source>
</evidence>
<dbReference type="PRINTS" id="PR00237">
    <property type="entry name" value="GPCRRHODOPSN"/>
</dbReference>
<reference evidence="8 9" key="1">
    <citation type="submission" date="2024-03" db="EMBL/GenBank/DDBJ databases">
        <title>Adaptation during the transition from Ophiocordyceps entomopathogen to insect associate is accompanied by gene loss and intensified selection.</title>
        <authorList>
            <person name="Ward C.M."/>
            <person name="Onetto C.A."/>
            <person name="Borneman A.R."/>
        </authorList>
    </citation>
    <scope>NUCLEOTIDE SEQUENCE [LARGE SCALE GENOMIC DNA]</scope>
    <source>
        <strain evidence="8">AWRI1</strain>
        <tissue evidence="8">Single Adult Female</tissue>
    </source>
</reference>
<dbReference type="Proteomes" id="UP001367676">
    <property type="component" value="Unassembled WGS sequence"/>
</dbReference>
<evidence type="ECO:0000256" key="4">
    <source>
        <dbReference type="ARBA" id="ARBA00022989"/>
    </source>
</evidence>
<sequence length="210" mass="23264">MHSRLSVVAPMMNRRLSVLLATSYPVPVSCPLVNGGRLPPSVRPKMDDYSVSVRNGVVDEGNGTAEANATLLYEAASGNGSRLPQLDENHTEYLNISNELPIRYAVPMYGYAMPMLLLVTIVANTLIVVVLSKKHMRTPTNAVLMAMALSDMFTLLFPAPWLFYMYTFGNHYRPLSPVGACYAWNVMNEVVPMLFHTASIWLTLALAVQR</sequence>
<dbReference type="PANTHER" id="PTHR47023">
    <property type="entry name" value="SEX PEPTIDE RECEPTOR"/>
    <property type="match status" value="1"/>
</dbReference>
<dbReference type="InterPro" id="IPR053071">
    <property type="entry name" value="GPCR1-related_rcpt"/>
</dbReference>
<dbReference type="AlphaFoldDB" id="A0AAN9TB68"/>
<dbReference type="InterPro" id="IPR000276">
    <property type="entry name" value="GPCR_Rhodpsn"/>
</dbReference>
<dbReference type="Gene3D" id="1.20.1070.10">
    <property type="entry name" value="Rhodopsin 7-helix transmembrane proteins"/>
    <property type="match status" value="1"/>
</dbReference>
<protein>
    <recommendedName>
        <fullName evidence="7">G-protein coupled receptors family 1 profile domain-containing protein</fullName>
    </recommendedName>
</protein>
<comment type="caution">
    <text evidence="8">The sequence shown here is derived from an EMBL/GenBank/DDBJ whole genome shotgun (WGS) entry which is preliminary data.</text>
</comment>
<evidence type="ECO:0000259" key="7">
    <source>
        <dbReference type="PROSITE" id="PS50262"/>
    </source>
</evidence>
<organism evidence="8 9">
    <name type="scientific">Parthenolecanium corni</name>
    <dbReference type="NCBI Taxonomy" id="536013"/>
    <lineage>
        <taxon>Eukaryota</taxon>
        <taxon>Metazoa</taxon>
        <taxon>Ecdysozoa</taxon>
        <taxon>Arthropoda</taxon>
        <taxon>Hexapoda</taxon>
        <taxon>Insecta</taxon>
        <taxon>Pterygota</taxon>
        <taxon>Neoptera</taxon>
        <taxon>Paraneoptera</taxon>
        <taxon>Hemiptera</taxon>
        <taxon>Sternorrhyncha</taxon>
        <taxon>Coccoidea</taxon>
        <taxon>Coccidae</taxon>
        <taxon>Parthenolecanium</taxon>
    </lineage>
</organism>
<comment type="similarity">
    <text evidence="2">Belongs to the G-protein coupled receptor 1 family.</text>
</comment>
<dbReference type="EMBL" id="JBBCAQ010000034">
    <property type="protein sequence ID" value="KAK7579891.1"/>
    <property type="molecule type" value="Genomic_DNA"/>
</dbReference>
<evidence type="ECO:0000256" key="1">
    <source>
        <dbReference type="ARBA" id="ARBA00004370"/>
    </source>
</evidence>
<dbReference type="SUPFAM" id="SSF81321">
    <property type="entry name" value="Family A G protein-coupled receptor-like"/>
    <property type="match status" value="1"/>
</dbReference>
<dbReference type="InterPro" id="IPR019427">
    <property type="entry name" value="7TM_GPCR_serpentine_rcpt_Srw"/>
</dbReference>
<comment type="subcellular location">
    <subcellularLocation>
        <location evidence="1">Membrane</location>
    </subcellularLocation>
</comment>
<accession>A0AAN9TB68</accession>
<dbReference type="PROSITE" id="PS50262">
    <property type="entry name" value="G_PROTEIN_RECEP_F1_2"/>
    <property type="match status" value="1"/>
</dbReference>
<feature type="transmembrane region" description="Helical" evidence="6">
    <location>
        <begin position="143"/>
        <end position="166"/>
    </location>
</feature>
<keyword evidence="3 6" id="KW-0812">Transmembrane</keyword>
<proteinExistence type="inferred from homology"/>
<gene>
    <name evidence="8" type="ORF">V9T40_000520</name>
</gene>
<dbReference type="PANTHER" id="PTHR47023:SF1">
    <property type="entry name" value="SEX PEPTIDE RECEPTOR"/>
    <property type="match status" value="1"/>
</dbReference>
<evidence type="ECO:0000256" key="5">
    <source>
        <dbReference type="ARBA" id="ARBA00023136"/>
    </source>
</evidence>
<evidence type="ECO:0000313" key="9">
    <source>
        <dbReference type="Proteomes" id="UP001367676"/>
    </source>
</evidence>
<dbReference type="InterPro" id="IPR017452">
    <property type="entry name" value="GPCR_Rhodpsn_7TM"/>
</dbReference>